<dbReference type="Gene3D" id="1.10.287.470">
    <property type="entry name" value="Helix hairpin bin"/>
    <property type="match status" value="1"/>
</dbReference>
<evidence type="ECO:0000259" key="6">
    <source>
        <dbReference type="Pfam" id="PF25975"/>
    </source>
</evidence>
<dbReference type="PANTHER" id="PTHR30469:SF11">
    <property type="entry name" value="BLL4320 PROTEIN"/>
    <property type="match status" value="1"/>
</dbReference>
<dbReference type="Pfam" id="PF25975">
    <property type="entry name" value="CzcB_C"/>
    <property type="match status" value="1"/>
</dbReference>
<keyword evidence="2" id="KW-0175">Coiled coil</keyword>
<proteinExistence type="inferred from homology"/>
<organism evidence="7 8">
    <name type="scientific">Terrimicrobium sacchariphilum</name>
    <dbReference type="NCBI Taxonomy" id="690879"/>
    <lineage>
        <taxon>Bacteria</taxon>
        <taxon>Pseudomonadati</taxon>
        <taxon>Verrucomicrobiota</taxon>
        <taxon>Terrimicrobiia</taxon>
        <taxon>Terrimicrobiales</taxon>
        <taxon>Terrimicrobiaceae</taxon>
        <taxon>Terrimicrobium</taxon>
    </lineage>
</organism>
<dbReference type="InterPro" id="IPR058649">
    <property type="entry name" value="CzcB_C"/>
</dbReference>
<dbReference type="InterPro" id="IPR006143">
    <property type="entry name" value="RND_pump_MFP"/>
</dbReference>
<dbReference type="InterPro" id="IPR058625">
    <property type="entry name" value="MdtA-like_BSH"/>
</dbReference>
<dbReference type="AlphaFoldDB" id="A0A146GEJ9"/>
<evidence type="ECO:0000259" key="3">
    <source>
        <dbReference type="Pfam" id="PF25876"/>
    </source>
</evidence>
<dbReference type="GO" id="GO:1990281">
    <property type="term" value="C:efflux pump complex"/>
    <property type="evidence" value="ECO:0007669"/>
    <property type="project" value="TreeGrafter"/>
</dbReference>
<dbReference type="OrthoDB" id="9800613at2"/>
<evidence type="ECO:0000313" key="8">
    <source>
        <dbReference type="Proteomes" id="UP000076023"/>
    </source>
</evidence>
<comment type="similarity">
    <text evidence="1">Belongs to the membrane fusion protein (MFP) (TC 8.A.1) family.</text>
</comment>
<dbReference type="Pfam" id="PF25954">
    <property type="entry name" value="Beta-barrel_RND_2"/>
    <property type="match status" value="1"/>
</dbReference>
<dbReference type="Proteomes" id="UP000076023">
    <property type="component" value="Unassembled WGS sequence"/>
</dbReference>
<evidence type="ECO:0000259" key="4">
    <source>
        <dbReference type="Pfam" id="PF25917"/>
    </source>
</evidence>
<evidence type="ECO:0000256" key="2">
    <source>
        <dbReference type="SAM" id="Coils"/>
    </source>
</evidence>
<comment type="caution">
    <text evidence="7">The sequence shown here is derived from an EMBL/GenBank/DDBJ whole genome shotgun (WGS) entry which is preliminary data.</text>
</comment>
<accession>A0A146GEJ9</accession>
<feature type="domain" description="CzcB-like C-terminal circularly permuted SH3-like" evidence="6">
    <location>
        <begin position="316"/>
        <end position="353"/>
    </location>
</feature>
<dbReference type="Pfam" id="PF25917">
    <property type="entry name" value="BSH_RND"/>
    <property type="match status" value="1"/>
</dbReference>
<dbReference type="STRING" id="690879.TSACC_23342"/>
<dbReference type="Gene3D" id="2.40.420.20">
    <property type="match status" value="1"/>
</dbReference>
<dbReference type="FunFam" id="2.40.30.170:FF:000010">
    <property type="entry name" value="Efflux RND transporter periplasmic adaptor subunit"/>
    <property type="match status" value="1"/>
</dbReference>
<evidence type="ECO:0000259" key="5">
    <source>
        <dbReference type="Pfam" id="PF25954"/>
    </source>
</evidence>
<dbReference type="PANTHER" id="PTHR30469">
    <property type="entry name" value="MULTIDRUG RESISTANCE PROTEIN MDTA"/>
    <property type="match status" value="1"/>
</dbReference>
<dbReference type="InterPro" id="IPR058792">
    <property type="entry name" value="Beta-barrel_RND_2"/>
</dbReference>
<dbReference type="InterPro" id="IPR058624">
    <property type="entry name" value="MdtA-like_HH"/>
</dbReference>
<feature type="domain" description="Multidrug resistance protein MdtA-like barrel-sandwich hybrid" evidence="4">
    <location>
        <begin position="80"/>
        <end position="193"/>
    </location>
</feature>
<gene>
    <name evidence="7" type="ORF">TSACC_23342</name>
</gene>
<sequence length="378" mass="40713">MIKRGIVILLAVAAGIGVWVLLGGVKALQIKGMMAKYANMKMPPEAVTAIEAPEEEWVPAIRAVGSTSAVQGVVVSTDQPGIVEKIAFESGQNVKQGDLLVQLDVSQEQAQLRSAQAQLKLAETSLQRQKNLLQNRVSSQADFDAAQAQYDQAEARVQEVSSLINKKTIRAPFTGVLGIRLVNLGQYLQSGAQVAPLQSLDPIYVNFYLPQQTIGSIKAGQEVLVKADGLEDKIFHGKINAVDSVVDEATRNVLVQATLANPEGLLRPGMFVGAEVPLPNMEKRVLIPATAVQFAPYGDTVYVVEQMKDQKGESYTGVRQQVVKVGESKGDRVSILSGVKPGEQVVTSGVFKLRQGSHVQINNTIEPANNEKPKPEDS</sequence>
<keyword evidence="8" id="KW-1185">Reference proteome</keyword>
<name>A0A146GEJ9_TERSA</name>
<reference evidence="8" key="1">
    <citation type="journal article" date="2017" name="Genome Announc.">
        <title>Draft Genome Sequence of Terrimicrobium sacchariphilum NM-5T, a Facultative Anaerobic Soil Bacterium of the Class Spartobacteria.</title>
        <authorList>
            <person name="Qiu Y.L."/>
            <person name="Tourlousse D.M."/>
            <person name="Matsuura N."/>
            <person name="Ohashi A."/>
            <person name="Sekiguchi Y."/>
        </authorList>
    </citation>
    <scope>NUCLEOTIDE SEQUENCE [LARGE SCALE GENOMIC DNA]</scope>
    <source>
        <strain evidence="8">NM-5</strain>
    </source>
</reference>
<dbReference type="EMBL" id="BDCO01000002">
    <property type="protein sequence ID" value="GAT34908.1"/>
    <property type="molecule type" value="Genomic_DNA"/>
</dbReference>
<evidence type="ECO:0000313" key="7">
    <source>
        <dbReference type="EMBL" id="GAT34908.1"/>
    </source>
</evidence>
<dbReference type="NCBIfam" id="TIGR01730">
    <property type="entry name" value="RND_mfp"/>
    <property type="match status" value="1"/>
</dbReference>
<dbReference type="Pfam" id="PF25876">
    <property type="entry name" value="HH_MFP_RND"/>
    <property type="match status" value="1"/>
</dbReference>
<protein>
    <submittedName>
        <fullName evidence="7">Membrane fusion protein, multidrug efflux system</fullName>
    </submittedName>
</protein>
<feature type="coiled-coil region" evidence="2">
    <location>
        <begin position="105"/>
        <end position="163"/>
    </location>
</feature>
<feature type="domain" description="Multidrug resistance protein MdtA-like alpha-helical hairpin" evidence="3">
    <location>
        <begin position="106"/>
        <end position="159"/>
    </location>
</feature>
<dbReference type="Gene3D" id="2.40.50.100">
    <property type="match status" value="1"/>
</dbReference>
<feature type="domain" description="CusB-like beta-barrel" evidence="5">
    <location>
        <begin position="203"/>
        <end position="274"/>
    </location>
</feature>
<dbReference type="Gene3D" id="2.40.30.170">
    <property type="match status" value="1"/>
</dbReference>
<dbReference type="InParanoid" id="A0A146GEJ9"/>
<dbReference type="SUPFAM" id="SSF111369">
    <property type="entry name" value="HlyD-like secretion proteins"/>
    <property type="match status" value="1"/>
</dbReference>
<dbReference type="GO" id="GO:0015562">
    <property type="term" value="F:efflux transmembrane transporter activity"/>
    <property type="evidence" value="ECO:0007669"/>
    <property type="project" value="TreeGrafter"/>
</dbReference>
<evidence type="ECO:0000256" key="1">
    <source>
        <dbReference type="ARBA" id="ARBA00009477"/>
    </source>
</evidence>